<dbReference type="Pfam" id="PF13639">
    <property type="entry name" value="zf-RING_2"/>
    <property type="match status" value="1"/>
</dbReference>
<comment type="catalytic activity">
    <reaction evidence="1">
        <text>S-ubiquitinyl-[E2 ubiquitin-conjugating enzyme]-L-cysteine + [acceptor protein]-L-lysine = [E2 ubiquitin-conjugating enzyme]-L-cysteine + N(6)-ubiquitinyl-[acceptor protein]-L-lysine.</text>
        <dbReference type="EC" id="2.3.2.27"/>
    </reaction>
</comment>
<feature type="transmembrane region" description="Helical" evidence="16">
    <location>
        <begin position="691"/>
        <end position="707"/>
    </location>
</feature>
<dbReference type="GO" id="GO:0043161">
    <property type="term" value="P:proteasome-mediated ubiquitin-dependent protein catabolic process"/>
    <property type="evidence" value="ECO:0007669"/>
    <property type="project" value="TreeGrafter"/>
</dbReference>
<keyword evidence="7" id="KW-0479">Metal-binding</keyword>
<dbReference type="SMART" id="SM00184">
    <property type="entry name" value="RING"/>
    <property type="match status" value="1"/>
</dbReference>
<keyword evidence="13 16" id="KW-0472">Membrane</keyword>
<evidence type="ECO:0000259" key="17">
    <source>
        <dbReference type="PROSITE" id="PS50089"/>
    </source>
</evidence>
<dbReference type="EMBL" id="SDOX01000122">
    <property type="protein sequence ID" value="TFJ81679.1"/>
    <property type="molecule type" value="Genomic_DNA"/>
</dbReference>
<proteinExistence type="predicted"/>
<feature type="transmembrane region" description="Helical" evidence="16">
    <location>
        <begin position="559"/>
        <end position="581"/>
    </location>
</feature>
<evidence type="ECO:0000256" key="1">
    <source>
        <dbReference type="ARBA" id="ARBA00000900"/>
    </source>
</evidence>
<evidence type="ECO:0000256" key="14">
    <source>
        <dbReference type="PROSITE-ProRule" id="PRU00175"/>
    </source>
</evidence>
<keyword evidence="10" id="KW-0833">Ubl conjugation pathway</keyword>
<feature type="domain" description="RING-type" evidence="17">
    <location>
        <begin position="829"/>
        <end position="872"/>
    </location>
</feature>
<evidence type="ECO:0000256" key="10">
    <source>
        <dbReference type="ARBA" id="ARBA00022786"/>
    </source>
</evidence>
<keyword evidence="8" id="KW-0732">Signal</keyword>
<dbReference type="Pfam" id="PF11145">
    <property type="entry name" value="DUF2921"/>
    <property type="match status" value="1"/>
</dbReference>
<evidence type="ECO:0000256" key="2">
    <source>
        <dbReference type="ARBA" id="ARBA00004127"/>
    </source>
</evidence>
<reference evidence="18 19" key="1">
    <citation type="submission" date="2019-01" db="EMBL/GenBank/DDBJ databases">
        <title>Nuclear Genome Assembly of the Microalgal Biofuel strain Nannochloropsis salina CCMP1776.</title>
        <authorList>
            <person name="Hovde B."/>
        </authorList>
    </citation>
    <scope>NUCLEOTIDE SEQUENCE [LARGE SCALE GENOMIC DNA]</scope>
    <source>
        <strain evidence="18 19">CCMP1776</strain>
    </source>
</reference>
<feature type="region of interest" description="Disordered" evidence="15">
    <location>
        <begin position="263"/>
        <end position="311"/>
    </location>
</feature>
<organism evidence="18 19">
    <name type="scientific">Nannochloropsis salina CCMP1776</name>
    <dbReference type="NCBI Taxonomy" id="1027361"/>
    <lineage>
        <taxon>Eukaryota</taxon>
        <taxon>Sar</taxon>
        <taxon>Stramenopiles</taxon>
        <taxon>Ochrophyta</taxon>
        <taxon>Eustigmatophyceae</taxon>
        <taxon>Eustigmatales</taxon>
        <taxon>Monodopsidaceae</taxon>
        <taxon>Microchloropsis</taxon>
        <taxon>Microchloropsis salina</taxon>
    </lineage>
</organism>
<comment type="subcellular location">
    <subcellularLocation>
        <location evidence="2">Endomembrane system</location>
        <topology evidence="2">Multi-pass membrane protein</topology>
    </subcellularLocation>
</comment>
<evidence type="ECO:0000256" key="15">
    <source>
        <dbReference type="SAM" id="MobiDB-lite"/>
    </source>
</evidence>
<name>A0A4D9CYS6_9STRA</name>
<dbReference type="InterPro" id="IPR001841">
    <property type="entry name" value="Znf_RING"/>
</dbReference>
<feature type="region of interest" description="Disordered" evidence="15">
    <location>
        <begin position="154"/>
        <end position="178"/>
    </location>
</feature>
<evidence type="ECO:0000256" key="12">
    <source>
        <dbReference type="ARBA" id="ARBA00022989"/>
    </source>
</evidence>
<keyword evidence="5" id="KW-0808">Transferase</keyword>
<keyword evidence="12 16" id="KW-1133">Transmembrane helix</keyword>
<dbReference type="InterPro" id="IPR050731">
    <property type="entry name" value="HRD1_E3_ubiq-ligases"/>
</dbReference>
<evidence type="ECO:0000256" key="8">
    <source>
        <dbReference type="ARBA" id="ARBA00022729"/>
    </source>
</evidence>
<dbReference type="PANTHER" id="PTHR22763:SF162">
    <property type="entry name" value="TRANSMEMBRANE E3 UBIQUITIN-PROTEIN LIGASE 1"/>
    <property type="match status" value="1"/>
</dbReference>
<sequence>MLTPEREDTPSPPLAQRVRARTRSWLARQAPGGGGIMDEEQARRHRSRVFQMGLFMCFLLLFADHRNGNAGSPAYVGDAESNGEAEDYRQQGRLKEFVRLQGKGGFYAANTTGYYRGAWTKQVEPPVALEANPGRRLRLMQAVGSDGLPEVAGRFGGSAEETRRRPATKTGAQAPGGMRLHHTEGRVDVQLFMNPVAGLTDLSLVHGYFKLLDGPFSSERDVFAVLKGVYLRRDGRLLLRTVSQKQAGTLGFAYTLPASSAKTFRAQGSDSDKPAGRATWTLGEPSQRLGGGEGVEGSPGDASDQASPSHMAANADTGLERRIAGVWGDVASYPDVERRLDAVLREVAASAGTDLEDRAAGREAEEADVFFGTQLQADKKLDMDGADESEGAEVVGLTVLKGGALLAGMDEKAAPDGGLLETVLIPDRTKERYFRHQTSNGRRCVFTLDARSSPRLNASQVMGQTGAQGDASSSSSSSTAAAESQARLELADGFEGTLTSPECDVALSVSSQAIRLDWTQAYRKAVNYSIIVTLVCVLQIALLFRQLYFSRTQAAASRVSLLCIGQQAILDALLCIAHLLLCAVLQPLFAAFASIAFFKLVIFSIFEIRYMFIIHQSRDSQSAAATSFNGLRRQLAALHARFYAVLFLLLFLVYFLAQYLEVLVFVLYSFWVPQIVMNASKGLRRPLNRTYVLGMSLARLAIPLYVYGCPENFIHLIFSGYRPDYRLCVALVVWVGAQVAVLLSQDYLGPQYMIPARFLPPKYNYYRPVPQGRGGRAQGPQPTVRAGGLVHTQSSGSSGGCEEIELMDLEEGPGHGGEADGEEGGALECAICFNDVDVTRLGSYMVAPCNHVFDRECLERWMDIKLECPVCRCSLPHR</sequence>
<feature type="transmembrane region" description="Helical" evidence="16">
    <location>
        <begin position="587"/>
        <end position="608"/>
    </location>
</feature>
<dbReference type="Gene3D" id="3.30.40.10">
    <property type="entry name" value="Zinc/RING finger domain, C3HC4 (zinc finger)"/>
    <property type="match status" value="1"/>
</dbReference>
<evidence type="ECO:0000313" key="19">
    <source>
        <dbReference type="Proteomes" id="UP000355283"/>
    </source>
</evidence>
<dbReference type="InterPro" id="IPR013083">
    <property type="entry name" value="Znf_RING/FYVE/PHD"/>
</dbReference>
<evidence type="ECO:0000313" key="18">
    <source>
        <dbReference type="EMBL" id="TFJ81679.1"/>
    </source>
</evidence>
<evidence type="ECO:0000256" key="3">
    <source>
        <dbReference type="ARBA" id="ARBA00004906"/>
    </source>
</evidence>
<dbReference type="EC" id="2.3.2.27" evidence="4"/>
<keyword evidence="6 16" id="KW-0812">Transmembrane</keyword>
<feature type="transmembrane region" description="Helical" evidence="16">
    <location>
        <begin position="642"/>
        <end position="671"/>
    </location>
</feature>
<protein>
    <recommendedName>
        <fullName evidence="4">RING-type E3 ubiquitin transferase</fullName>
        <ecNumber evidence="4">2.3.2.27</ecNumber>
    </recommendedName>
</protein>
<dbReference type="GO" id="GO:0008270">
    <property type="term" value="F:zinc ion binding"/>
    <property type="evidence" value="ECO:0007669"/>
    <property type="project" value="UniProtKB-KW"/>
</dbReference>
<dbReference type="Proteomes" id="UP000355283">
    <property type="component" value="Unassembled WGS sequence"/>
</dbReference>
<feature type="transmembrane region" description="Helical" evidence="16">
    <location>
        <begin position="525"/>
        <end position="547"/>
    </location>
</feature>
<dbReference type="OrthoDB" id="9984778at2759"/>
<dbReference type="PANTHER" id="PTHR22763">
    <property type="entry name" value="RING ZINC FINGER PROTEIN"/>
    <property type="match status" value="1"/>
</dbReference>
<accession>A0A4D9CYS6</accession>
<comment type="pathway">
    <text evidence="3">Protein modification; protein ubiquitination.</text>
</comment>
<dbReference type="GO" id="GO:0061630">
    <property type="term" value="F:ubiquitin protein ligase activity"/>
    <property type="evidence" value="ECO:0007669"/>
    <property type="project" value="UniProtKB-EC"/>
</dbReference>
<comment type="caution">
    <text evidence="18">The sequence shown here is derived from an EMBL/GenBank/DDBJ whole genome shotgun (WGS) entry which is preliminary data.</text>
</comment>
<evidence type="ECO:0000256" key="13">
    <source>
        <dbReference type="ARBA" id="ARBA00023136"/>
    </source>
</evidence>
<keyword evidence="11" id="KW-0862">Zinc</keyword>
<dbReference type="AlphaFoldDB" id="A0A4D9CYS6"/>
<keyword evidence="9 14" id="KW-0863">Zinc-finger</keyword>
<evidence type="ECO:0000256" key="11">
    <source>
        <dbReference type="ARBA" id="ARBA00022833"/>
    </source>
</evidence>
<gene>
    <name evidence="18" type="ORF">NSK_006930</name>
</gene>
<dbReference type="GO" id="GO:0012505">
    <property type="term" value="C:endomembrane system"/>
    <property type="evidence" value="ECO:0007669"/>
    <property type="project" value="UniProtKB-SubCell"/>
</dbReference>
<evidence type="ECO:0000256" key="4">
    <source>
        <dbReference type="ARBA" id="ARBA00012483"/>
    </source>
</evidence>
<evidence type="ECO:0000256" key="6">
    <source>
        <dbReference type="ARBA" id="ARBA00022692"/>
    </source>
</evidence>
<dbReference type="PROSITE" id="PS50089">
    <property type="entry name" value="ZF_RING_2"/>
    <property type="match status" value="1"/>
</dbReference>
<evidence type="ECO:0000256" key="5">
    <source>
        <dbReference type="ARBA" id="ARBA00022679"/>
    </source>
</evidence>
<dbReference type="InterPro" id="IPR021319">
    <property type="entry name" value="DUF2921"/>
</dbReference>
<evidence type="ECO:0000256" key="16">
    <source>
        <dbReference type="SAM" id="Phobius"/>
    </source>
</evidence>
<dbReference type="SUPFAM" id="SSF57850">
    <property type="entry name" value="RING/U-box"/>
    <property type="match status" value="1"/>
</dbReference>
<evidence type="ECO:0000256" key="9">
    <source>
        <dbReference type="ARBA" id="ARBA00022771"/>
    </source>
</evidence>
<evidence type="ECO:0000256" key="7">
    <source>
        <dbReference type="ARBA" id="ARBA00022723"/>
    </source>
</evidence>
<keyword evidence="19" id="KW-1185">Reference proteome</keyword>
<feature type="transmembrane region" description="Helical" evidence="16">
    <location>
        <begin position="727"/>
        <end position="748"/>
    </location>
</feature>